<evidence type="ECO:0000313" key="2">
    <source>
        <dbReference type="Proteomes" id="UP000800094"/>
    </source>
</evidence>
<gene>
    <name evidence="1" type="ORF">BU26DRAFT_201664</name>
</gene>
<reference evidence="1" key="1">
    <citation type="journal article" date="2020" name="Stud. Mycol.">
        <title>101 Dothideomycetes genomes: a test case for predicting lifestyles and emergence of pathogens.</title>
        <authorList>
            <person name="Haridas S."/>
            <person name="Albert R."/>
            <person name="Binder M."/>
            <person name="Bloem J."/>
            <person name="Labutti K."/>
            <person name="Salamov A."/>
            <person name="Andreopoulos B."/>
            <person name="Baker S."/>
            <person name="Barry K."/>
            <person name="Bills G."/>
            <person name="Bluhm B."/>
            <person name="Cannon C."/>
            <person name="Castanera R."/>
            <person name="Culley D."/>
            <person name="Daum C."/>
            <person name="Ezra D."/>
            <person name="Gonzalez J."/>
            <person name="Henrissat B."/>
            <person name="Kuo A."/>
            <person name="Liang C."/>
            <person name="Lipzen A."/>
            <person name="Lutzoni F."/>
            <person name="Magnuson J."/>
            <person name="Mondo S."/>
            <person name="Nolan M."/>
            <person name="Ohm R."/>
            <person name="Pangilinan J."/>
            <person name="Park H.-J."/>
            <person name="Ramirez L."/>
            <person name="Alfaro M."/>
            <person name="Sun H."/>
            <person name="Tritt A."/>
            <person name="Yoshinaga Y."/>
            <person name="Zwiers L.-H."/>
            <person name="Turgeon B."/>
            <person name="Goodwin S."/>
            <person name="Spatafora J."/>
            <person name="Crous P."/>
            <person name="Grigoriev I."/>
        </authorList>
    </citation>
    <scope>NUCLEOTIDE SEQUENCE</scope>
    <source>
        <strain evidence="1">CBS 122368</strain>
    </source>
</reference>
<evidence type="ECO:0000313" key="1">
    <source>
        <dbReference type="EMBL" id="KAF2240885.1"/>
    </source>
</evidence>
<name>A0A6A6HRV0_9PLEO</name>
<keyword evidence="2" id="KW-1185">Reference proteome</keyword>
<dbReference type="GeneID" id="54573872"/>
<accession>A0A6A6HRV0</accession>
<sequence>MGISGGNWRPTLRSLFSLPRNNCADCIIGSIFFPAYKYQSLSFVLLLFLTAHPTSTSLKPRVGDTWCLVSRSQLVRGVEDAPKDAKQPCDGAAWR</sequence>
<dbReference type="EMBL" id="ML987215">
    <property type="protein sequence ID" value="KAF2240885.1"/>
    <property type="molecule type" value="Genomic_DNA"/>
</dbReference>
<dbReference type="AlphaFoldDB" id="A0A6A6HRV0"/>
<dbReference type="RefSeq" id="XP_033675889.1">
    <property type="nucleotide sequence ID" value="XM_033820542.1"/>
</dbReference>
<dbReference type="Proteomes" id="UP000800094">
    <property type="component" value="Unassembled WGS sequence"/>
</dbReference>
<proteinExistence type="predicted"/>
<protein>
    <submittedName>
        <fullName evidence="1">Uncharacterized protein</fullName>
    </submittedName>
</protein>
<organism evidence="1 2">
    <name type="scientific">Trematosphaeria pertusa</name>
    <dbReference type="NCBI Taxonomy" id="390896"/>
    <lineage>
        <taxon>Eukaryota</taxon>
        <taxon>Fungi</taxon>
        <taxon>Dikarya</taxon>
        <taxon>Ascomycota</taxon>
        <taxon>Pezizomycotina</taxon>
        <taxon>Dothideomycetes</taxon>
        <taxon>Pleosporomycetidae</taxon>
        <taxon>Pleosporales</taxon>
        <taxon>Massarineae</taxon>
        <taxon>Trematosphaeriaceae</taxon>
        <taxon>Trematosphaeria</taxon>
    </lineage>
</organism>